<dbReference type="InterPro" id="IPR036291">
    <property type="entry name" value="NAD(P)-bd_dom_sf"/>
</dbReference>
<dbReference type="FunFam" id="3.40.50.720:FF:000158">
    <property type="entry name" value="Zinc-binding alcohol dehydrogenase"/>
    <property type="match status" value="1"/>
</dbReference>
<dbReference type="Gene3D" id="3.90.180.10">
    <property type="entry name" value="Medium-chain alcohol dehydrogenases, catalytic domain"/>
    <property type="match status" value="1"/>
</dbReference>
<comment type="catalytic activity">
    <reaction evidence="10">
        <text>a primary alcohol + NADP(+) = an aldehyde + NADPH + H(+)</text>
        <dbReference type="Rhea" id="RHEA:15937"/>
        <dbReference type="ChEBI" id="CHEBI:15378"/>
        <dbReference type="ChEBI" id="CHEBI:15734"/>
        <dbReference type="ChEBI" id="CHEBI:17478"/>
        <dbReference type="ChEBI" id="CHEBI:57783"/>
        <dbReference type="ChEBI" id="CHEBI:58349"/>
        <dbReference type="EC" id="1.1.1.2"/>
    </reaction>
    <physiologicalReaction direction="left-to-right" evidence="10">
        <dbReference type="Rhea" id="RHEA:15938"/>
    </physiologicalReaction>
    <physiologicalReaction direction="right-to-left" evidence="10">
        <dbReference type="Rhea" id="RHEA:15939"/>
    </physiologicalReaction>
</comment>
<name>A0A9P4RAD8_9PLEO</name>
<evidence type="ECO:0000256" key="5">
    <source>
        <dbReference type="ARBA" id="ARBA00022723"/>
    </source>
</evidence>
<dbReference type="InterPro" id="IPR013149">
    <property type="entry name" value="ADH-like_C"/>
</dbReference>
<organism evidence="13 14">
    <name type="scientific">Polyplosphaeria fusca</name>
    <dbReference type="NCBI Taxonomy" id="682080"/>
    <lineage>
        <taxon>Eukaryota</taxon>
        <taxon>Fungi</taxon>
        <taxon>Dikarya</taxon>
        <taxon>Ascomycota</taxon>
        <taxon>Pezizomycotina</taxon>
        <taxon>Dothideomycetes</taxon>
        <taxon>Pleosporomycetidae</taxon>
        <taxon>Pleosporales</taxon>
        <taxon>Tetraplosphaeriaceae</taxon>
        <taxon>Polyplosphaeria</taxon>
    </lineage>
</organism>
<dbReference type="GO" id="GO:0008106">
    <property type="term" value="F:alcohol dehydrogenase (NADP+) activity"/>
    <property type="evidence" value="ECO:0007669"/>
    <property type="project" value="UniProtKB-EC"/>
</dbReference>
<accession>A0A9P4RAD8</accession>
<feature type="domain" description="Enoyl reductase (ER)" evidence="12">
    <location>
        <begin position="19"/>
        <end position="346"/>
    </location>
</feature>
<dbReference type="Pfam" id="PF00107">
    <property type="entry name" value="ADH_zinc_N"/>
    <property type="match status" value="1"/>
</dbReference>
<evidence type="ECO:0000256" key="9">
    <source>
        <dbReference type="ARBA" id="ARBA00024074"/>
    </source>
</evidence>
<evidence type="ECO:0000256" key="3">
    <source>
        <dbReference type="ARBA" id="ARBA00011738"/>
    </source>
</evidence>
<evidence type="ECO:0000256" key="11">
    <source>
        <dbReference type="RuleBase" id="RU361277"/>
    </source>
</evidence>
<comment type="subunit">
    <text evidence="3">Homodimer.</text>
</comment>
<evidence type="ECO:0000313" key="14">
    <source>
        <dbReference type="Proteomes" id="UP000799444"/>
    </source>
</evidence>
<comment type="caution">
    <text evidence="13">The sequence shown here is derived from an EMBL/GenBank/DDBJ whole genome shotgun (WGS) entry which is preliminary data.</text>
</comment>
<keyword evidence="14" id="KW-1185">Reference proteome</keyword>
<evidence type="ECO:0000259" key="12">
    <source>
        <dbReference type="SMART" id="SM00829"/>
    </source>
</evidence>
<keyword evidence="7" id="KW-0521">NADP</keyword>
<reference evidence="13" key="1">
    <citation type="journal article" date="2020" name="Stud. Mycol.">
        <title>101 Dothideomycetes genomes: a test case for predicting lifestyles and emergence of pathogens.</title>
        <authorList>
            <person name="Haridas S."/>
            <person name="Albert R."/>
            <person name="Binder M."/>
            <person name="Bloem J."/>
            <person name="Labutti K."/>
            <person name="Salamov A."/>
            <person name="Andreopoulos B."/>
            <person name="Baker S."/>
            <person name="Barry K."/>
            <person name="Bills G."/>
            <person name="Bluhm B."/>
            <person name="Cannon C."/>
            <person name="Castanera R."/>
            <person name="Culley D."/>
            <person name="Daum C."/>
            <person name="Ezra D."/>
            <person name="Gonzalez J."/>
            <person name="Henrissat B."/>
            <person name="Kuo A."/>
            <person name="Liang C."/>
            <person name="Lipzen A."/>
            <person name="Lutzoni F."/>
            <person name="Magnuson J."/>
            <person name="Mondo S."/>
            <person name="Nolan M."/>
            <person name="Ohm R."/>
            <person name="Pangilinan J."/>
            <person name="Park H.-J."/>
            <person name="Ramirez L."/>
            <person name="Alfaro M."/>
            <person name="Sun H."/>
            <person name="Tritt A."/>
            <person name="Yoshinaga Y."/>
            <person name="Zwiers L.-H."/>
            <person name="Turgeon B."/>
            <person name="Goodwin S."/>
            <person name="Spatafora J."/>
            <person name="Crous P."/>
            <person name="Grigoriev I."/>
        </authorList>
    </citation>
    <scope>NUCLEOTIDE SEQUENCE</scope>
    <source>
        <strain evidence="13">CBS 125425</strain>
    </source>
</reference>
<dbReference type="SUPFAM" id="SSF51735">
    <property type="entry name" value="NAD(P)-binding Rossmann-fold domains"/>
    <property type="match status" value="1"/>
</dbReference>
<protein>
    <recommendedName>
        <fullName evidence="9">alcohol dehydrogenase (NADP(+))</fullName>
        <ecNumber evidence="9">1.1.1.2</ecNumber>
    </recommendedName>
</protein>
<dbReference type="InterPro" id="IPR011032">
    <property type="entry name" value="GroES-like_sf"/>
</dbReference>
<evidence type="ECO:0000256" key="7">
    <source>
        <dbReference type="ARBA" id="ARBA00022857"/>
    </source>
</evidence>
<dbReference type="Pfam" id="PF08240">
    <property type="entry name" value="ADH_N"/>
    <property type="match status" value="1"/>
</dbReference>
<evidence type="ECO:0000313" key="13">
    <source>
        <dbReference type="EMBL" id="KAF2741095.1"/>
    </source>
</evidence>
<dbReference type="PROSITE" id="PS00059">
    <property type="entry name" value="ADH_ZINC"/>
    <property type="match status" value="1"/>
</dbReference>
<evidence type="ECO:0000256" key="6">
    <source>
        <dbReference type="ARBA" id="ARBA00022833"/>
    </source>
</evidence>
<evidence type="ECO:0000256" key="1">
    <source>
        <dbReference type="ARBA" id="ARBA00001947"/>
    </source>
</evidence>
<dbReference type="Proteomes" id="UP000799444">
    <property type="component" value="Unassembled WGS sequence"/>
</dbReference>
<evidence type="ECO:0000256" key="4">
    <source>
        <dbReference type="ARBA" id="ARBA00022553"/>
    </source>
</evidence>
<dbReference type="SUPFAM" id="SSF50129">
    <property type="entry name" value="GroES-like"/>
    <property type="match status" value="1"/>
</dbReference>
<comment type="similarity">
    <text evidence="2 11">Belongs to the zinc-containing alcohol dehydrogenase family.</text>
</comment>
<dbReference type="PANTHER" id="PTHR42683">
    <property type="entry name" value="ALDEHYDE REDUCTASE"/>
    <property type="match status" value="1"/>
</dbReference>
<keyword evidence="4" id="KW-0597">Phosphoprotein</keyword>
<keyword evidence="8" id="KW-0560">Oxidoreductase</keyword>
<keyword evidence="5 11" id="KW-0479">Metal-binding</keyword>
<dbReference type="InterPro" id="IPR047109">
    <property type="entry name" value="CAD-like"/>
</dbReference>
<dbReference type="EC" id="1.1.1.2" evidence="9"/>
<dbReference type="GO" id="GO:0006066">
    <property type="term" value="P:alcohol metabolic process"/>
    <property type="evidence" value="ECO:0007669"/>
    <property type="project" value="UniProtKB-ARBA"/>
</dbReference>
<dbReference type="CDD" id="cd05283">
    <property type="entry name" value="CAD1"/>
    <property type="match status" value="1"/>
</dbReference>
<evidence type="ECO:0000256" key="8">
    <source>
        <dbReference type="ARBA" id="ARBA00023002"/>
    </source>
</evidence>
<comment type="cofactor">
    <cofactor evidence="1 11">
        <name>Zn(2+)</name>
        <dbReference type="ChEBI" id="CHEBI:29105"/>
    </cofactor>
</comment>
<dbReference type="InterPro" id="IPR013154">
    <property type="entry name" value="ADH-like_N"/>
</dbReference>
<dbReference type="InterPro" id="IPR020843">
    <property type="entry name" value="ER"/>
</dbReference>
<gene>
    <name evidence="13" type="ORF">EJ04DRAFT_423738</name>
</gene>
<evidence type="ECO:0000256" key="2">
    <source>
        <dbReference type="ARBA" id="ARBA00008072"/>
    </source>
</evidence>
<dbReference type="EMBL" id="ML996098">
    <property type="protein sequence ID" value="KAF2741095.1"/>
    <property type="molecule type" value="Genomic_DNA"/>
</dbReference>
<dbReference type="AlphaFoldDB" id="A0A9P4RAD8"/>
<dbReference type="GO" id="GO:0008270">
    <property type="term" value="F:zinc ion binding"/>
    <property type="evidence" value="ECO:0007669"/>
    <property type="project" value="InterPro"/>
</dbReference>
<dbReference type="SMART" id="SM00829">
    <property type="entry name" value="PKS_ER"/>
    <property type="match status" value="1"/>
</dbReference>
<proteinExistence type="inferred from homology"/>
<dbReference type="OrthoDB" id="1879366at2759"/>
<dbReference type="InterPro" id="IPR002328">
    <property type="entry name" value="ADH_Zn_CS"/>
</dbReference>
<evidence type="ECO:0000256" key="10">
    <source>
        <dbReference type="ARBA" id="ARBA00050997"/>
    </source>
</evidence>
<keyword evidence="6 11" id="KW-0862">Zinc</keyword>
<sequence length="363" mass="39463">MPYPETTDAFTVTDIKKWSEFKRQEVPLKKFEEDDIDIAVDACGVCASDVHKITGGWGADIPLPLCVGHEIIGRAIKVGSKVKNIKVGDRVGVGAQVGADLTCDNCKANQENYCPNQVDTYGGSYPDGTITQGGYSSHVRAHQYFTFKIPDGLDTALAAPMLCAGLTTFSPLKRLGVGPGKKVAVLGLGGLGHFGVLWAKALGAEVVVLSHSPNKKDDALKLGAQEFIATGENGWNEKHKFAFDVILNCADATHKFDLQAYFSTLKVNGYFHNVGFPDHPLKDLMVQAFGATGCYFGASHIGNRAEMEEMLELAAKQDIKSWVQTLDISEQGCKEAVERVYNGDNVRFRFTLVGYDKVFGERS</sequence>
<dbReference type="Gene3D" id="3.40.50.720">
    <property type="entry name" value="NAD(P)-binding Rossmann-like Domain"/>
    <property type="match status" value="1"/>
</dbReference>